<protein>
    <submittedName>
        <fullName evidence="2">Unannotated protein</fullName>
    </submittedName>
</protein>
<dbReference type="EMBL" id="CAEZWJ010000021">
    <property type="protein sequence ID" value="CAB4654743.1"/>
    <property type="molecule type" value="Genomic_DNA"/>
</dbReference>
<dbReference type="AlphaFoldDB" id="A0A6J6L1Z7"/>
<accession>A0A6J6L1Z7</accession>
<evidence type="ECO:0000313" key="2">
    <source>
        <dbReference type="EMBL" id="CAB4654743.1"/>
    </source>
</evidence>
<keyword evidence="1" id="KW-1133">Transmembrane helix</keyword>
<sequence>MKSLSLFLRAAAQQFSVLTQRLMLALHVKRSAQLVAVLALSLVTTALITYALRTASAQQKKWTSDRAVLVVTSPLDEGDELTAQNTQRFNIPLAITPDDAIENFAAGDTARFALQPNTALTASMVSSAQETVAVPDGWRIVALPTDMPSPPLQLRDSVDVVAGQAVIAAGVIVVSLQPLTIAVPADLAASVASVAHLGEASLISAR</sequence>
<evidence type="ECO:0000256" key="1">
    <source>
        <dbReference type="SAM" id="Phobius"/>
    </source>
</evidence>
<name>A0A6J6L1Z7_9ZZZZ</name>
<gene>
    <name evidence="2" type="ORF">UFOPK2214_00829</name>
</gene>
<organism evidence="2">
    <name type="scientific">freshwater metagenome</name>
    <dbReference type="NCBI Taxonomy" id="449393"/>
    <lineage>
        <taxon>unclassified sequences</taxon>
        <taxon>metagenomes</taxon>
        <taxon>ecological metagenomes</taxon>
    </lineage>
</organism>
<feature type="transmembrane region" description="Helical" evidence="1">
    <location>
        <begin position="31"/>
        <end position="52"/>
    </location>
</feature>
<reference evidence="2" key="1">
    <citation type="submission" date="2020-05" db="EMBL/GenBank/DDBJ databases">
        <authorList>
            <person name="Chiriac C."/>
            <person name="Salcher M."/>
            <person name="Ghai R."/>
            <person name="Kavagutti S V."/>
        </authorList>
    </citation>
    <scope>NUCLEOTIDE SEQUENCE</scope>
</reference>
<keyword evidence="1" id="KW-0472">Membrane</keyword>
<keyword evidence="1" id="KW-0812">Transmembrane</keyword>
<proteinExistence type="predicted"/>